<organism evidence="1 2">
    <name type="scientific">Lithospermum erythrorhizon</name>
    <name type="common">Purple gromwell</name>
    <name type="synonym">Lithospermum officinale var. erythrorhizon</name>
    <dbReference type="NCBI Taxonomy" id="34254"/>
    <lineage>
        <taxon>Eukaryota</taxon>
        <taxon>Viridiplantae</taxon>
        <taxon>Streptophyta</taxon>
        <taxon>Embryophyta</taxon>
        <taxon>Tracheophyta</taxon>
        <taxon>Spermatophyta</taxon>
        <taxon>Magnoliopsida</taxon>
        <taxon>eudicotyledons</taxon>
        <taxon>Gunneridae</taxon>
        <taxon>Pentapetalae</taxon>
        <taxon>asterids</taxon>
        <taxon>lamiids</taxon>
        <taxon>Boraginales</taxon>
        <taxon>Boraginaceae</taxon>
        <taxon>Boraginoideae</taxon>
        <taxon>Lithospermeae</taxon>
        <taxon>Lithospermum</taxon>
    </lineage>
</organism>
<keyword evidence="2" id="KW-1185">Reference proteome</keyword>
<proteinExistence type="predicted"/>
<gene>
    <name evidence="1" type="ORF">LIER_06704</name>
</gene>
<dbReference type="Proteomes" id="UP001454036">
    <property type="component" value="Unassembled WGS sequence"/>
</dbReference>
<accession>A0AAV3PA39</accession>
<protein>
    <submittedName>
        <fullName evidence="1">Uncharacterized protein</fullName>
    </submittedName>
</protein>
<dbReference type="AlphaFoldDB" id="A0AAV3PA39"/>
<sequence length="109" mass="12656">MARSTFMAEIRYKSETIKVDAYFVYVVLKMLRFLCLKNEVTDKLSSMKFYSLKKSSNAKLSEQTKTKFGTQQTKTKQIHQLEAIAFATMVLKRQAMTCFGEIFRGNMDI</sequence>
<evidence type="ECO:0000313" key="1">
    <source>
        <dbReference type="EMBL" id="GAA0146847.1"/>
    </source>
</evidence>
<comment type="caution">
    <text evidence="1">The sequence shown here is derived from an EMBL/GenBank/DDBJ whole genome shotgun (WGS) entry which is preliminary data.</text>
</comment>
<dbReference type="EMBL" id="BAABME010000992">
    <property type="protein sequence ID" value="GAA0146847.1"/>
    <property type="molecule type" value="Genomic_DNA"/>
</dbReference>
<reference evidence="1 2" key="1">
    <citation type="submission" date="2024-01" db="EMBL/GenBank/DDBJ databases">
        <title>The complete chloroplast genome sequence of Lithospermum erythrorhizon: insights into the phylogenetic relationship among Boraginaceae species and the maternal lineages of purple gromwells.</title>
        <authorList>
            <person name="Okada T."/>
            <person name="Watanabe K."/>
        </authorList>
    </citation>
    <scope>NUCLEOTIDE SEQUENCE [LARGE SCALE GENOMIC DNA]</scope>
</reference>
<name>A0AAV3PA39_LITER</name>
<evidence type="ECO:0000313" key="2">
    <source>
        <dbReference type="Proteomes" id="UP001454036"/>
    </source>
</evidence>